<evidence type="ECO:0000256" key="3">
    <source>
        <dbReference type="ARBA" id="ARBA00022989"/>
    </source>
</evidence>
<gene>
    <name evidence="8" type="ORF">PG986_000746</name>
</gene>
<dbReference type="Proteomes" id="UP001391051">
    <property type="component" value="Unassembled WGS sequence"/>
</dbReference>
<feature type="transmembrane region" description="Helical" evidence="6">
    <location>
        <begin position="429"/>
        <end position="449"/>
    </location>
</feature>
<feature type="transmembrane region" description="Helical" evidence="6">
    <location>
        <begin position="148"/>
        <end position="167"/>
    </location>
</feature>
<feature type="compositionally biased region" description="Polar residues" evidence="5">
    <location>
        <begin position="1"/>
        <end position="13"/>
    </location>
</feature>
<evidence type="ECO:0000256" key="6">
    <source>
        <dbReference type="SAM" id="Phobius"/>
    </source>
</evidence>
<feature type="transmembrane region" description="Helical" evidence="6">
    <location>
        <begin position="207"/>
        <end position="231"/>
    </location>
</feature>
<reference evidence="8 9" key="1">
    <citation type="submission" date="2023-01" db="EMBL/GenBank/DDBJ databases">
        <title>Analysis of 21 Apiospora genomes using comparative genomics revels a genus with tremendous synthesis potential of carbohydrate active enzymes and secondary metabolites.</title>
        <authorList>
            <person name="Sorensen T."/>
        </authorList>
    </citation>
    <scope>NUCLEOTIDE SEQUENCE [LARGE SCALE GENOMIC DNA]</scope>
    <source>
        <strain evidence="8 9">CBS 24483</strain>
    </source>
</reference>
<keyword evidence="4 6" id="KW-0472">Membrane</keyword>
<dbReference type="EMBL" id="JAQQWE010000001">
    <property type="protein sequence ID" value="KAK7966469.1"/>
    <property type="molecule type" value="Genomic_DNA"/>
</dbReference>
<evidence type="ECO:0000256" key="1">
    <source>
        <dbReference type="ARBA" id="ARBA00004141"/>
    </source>
</evidence>
<dbReference type="PROSITE" id="PS50850">
    <property type="entry name" value="MFS"/>
    <property type="match status" value="1"/>
</dbReference>
<protein>
    <submittedName>
        <fullName evidence="8">MFS multidrug transporter</fullName>
    </submittedName>
</protein>
<evidence type="ECO:0000259" key="7">
    <source>
        <dbReference type="PROSITE" id="PS50850"/>
    </source>
</evidence>
<feature type="transmembrane region" description="Helical" evidence="6">
    <location>
        <begin position="355"/>
        <end position="376"/>
    </location>
</feature>
<dbReference type="Pfam" id="PF07690">
    <property type="entry name" value="MFS_1"/>
    <property type="match status" value="1"/>
</dbReference>
<evidence type="ECO:0000256" key="4">
    <source>
        <dbReference type="ARBA" id="ARBA00023136"/>
    </source>
</evidence>
<feature type="transmembrane region" description="Helical" evidence="6">
    <location>
        <begin position="316"/>
        <end position="335"/>
    </location>
</feature>
<feature type="domain" description="Major facilitator superfamily (MFS) profile" evidence="7">
    <location>
        <begin position="84"/>
        <end position="560"/>
    </location>
</feature>
<feature type="transmembrane region" description="Helical" evidence="6">
    <location>
        <begin position="82"/>
        <end position="109"/>
    </location>
</feature>
<dbReference type="SUPFAM" id="SSF103473">
    <property type="entry name" value="MFS general substrate transporter"/>
    <property type="match status" value="1"/>
</dbReference>
<evidence type="ECO:0000313" key="9">
    <source>
        <dbReference type="Proteomes" id="UP001391051"/>
    </source>
</evidence>
<proteinExistence type="predicted"/>
<dbReference type="InterPro" id="IPR036259">
    <property type="entry name" value="MFS_trans_sf"/>
</dbReference>
<evidence type="ECO:0000313" key="8">
    <source>
        <dbReference type="EMBL" id="KAK7966469.1"/>
    </source>
</evidence>
<feature type="transmembrane region" description="Helical" evidence="6">
    <location>
        <begin position="121"/>
        <end position="141"/>
    </location>
</feature>
<dbReference type="PANTHER" id="PTHR23502:SF47">
    <property type="entry name" value="MAJOR FACILITATOR SUPERFAMILY (MFS) PROFILE DOMAIN-CONTAINING PROTEIN-RELATED"/>
    <property type="match status" value="1"/>
</dbReference>
<feature type="transmembrane region" description="Helical" evidence="6">
    <location>
        <begin position="461"/>
        <end position="482"/>
    </location>
</feature>
<organism evidence="8 9">
    <name type="scientific">Apiospora aurea</name>
    <dbReference type="NCBI Taxonomy" id="335848"/>
    <lineage>
        <taxon>Eukaryota</taxon>
        <taxon>Fungi</taxon>
        <taxon>Dikarya</taxon>
        <taxon>Ascomycota</taxon>
        <taxon>Pezizomycotina</taxon>
        <taxon>Sordariomycetes</taxon>
        <taxon>Xylariomycetidae</taxon>
        <taxon>Amphisphaeriales</taxon>
        <taxon>Apiosporaceae</taxon>
        <taxon>Apiospora</taxon>
    </lineage>
</organism>
<dbReference type="GeneID" id="92070030"/>
<dbReference type="PANTHER" id="PTHR23502">
    <property type="entry name" value="MAJOR FACILITATOR SUPERFAMILY"/>
    <property type="match status" value="1"/>
</dbReference>
<feature type="transmembrane region" description="Helical" evidence="6">
    <location>
        <begin position="522"/>
        <end position="545"/>
    </location>
</feature>
<keyword evidence="9" id="KW-1185">Reference proteome</keyword>
<comment type="subcellular location">
    <subcellularLocation>
        <location evidence="1">Membrane</location>
        <topology evidence="1">Multi-pass membrane protein</topology>
    </subcellularLocation>
</comment>
<dbReference type="Gene3D" id="1.20.1250.20">
    <property type="entry name" value="MFS general substrate transporter like domains"/>
    <property type="match status" value="1"/>
</dbReference>
<dbReference type="CDD" id="cd17323">
    <property type="entry name" value="MFS_Tpo1_MDR_like"/>
    <property type="match status" value="1"/>
</dbReference>
<accession>A0ABR1QUX6</accession>
<comment type="caution">
    <text evidence="8">The sequence shown here is derived from an EMBL/GenBank/DDBJ whole genome shotgun (WGS) entry which is preliminary data.</text>
</comment>
<evidence type="ECO:0000256" key="2">
    <source>
        <dbReference type="ARBA" id="ARBA00022692"/>
    </source>
</evidence>
<feature type="transmembrane region" description="Helical" evidence="6">
    <location>
        <begin position="494"/>
        <end position="516"/>
    </location>
</feature>
<evidence type="ECO:0000256" key="5">
    <source>
        <dbReference type="SAM" id="MobiDB-lite"/>
    </source>
</evidence>
<dbReference type="InterPro" id="IPR011701">
    <property type="entry name" value="MFS"/>
</dbReference>
<feature type="region of interest" description="Disordered" evidence="5">
    <location>
        <begin position="1"/>
        <end position="75"/>
    </location>
</feature>
<sequence length="560" mass="62190">MDREPFQSSSSALEMQAVRYTPGSSTNAPTEEDLTQPETRPKDEDGSVMQGEQLPAQDPNLVDWDGPNDPTNPQNWSWKRKLVTTVVLSLCTFSVSFGSSILASAIAVLSTEYHVSPTVTTLNVTLYVLGFAAGPWVWGPASEYIGRYWPFVVGYVGFICFTVGVATAQNLHTIMICRFMQGAWGIATVTVTPGVLVDLWDIRTRALATIAWSATIVIGPTMGPIIGSFTVKNETLGWRWTMWFTLIISAFFFILVLICFEETWGPVILQKKAKRLRYETKNWALHSTRDEAPVDTRALLWKYGLKPWQMIMYEPILVAICLYNSLIYGVIYLTFEAYPYTFGTVRQWEDGVSSLPFLSLLVGYLGAAVIQTIFHIQIIDKKLAKGMCQYGRHLTSSRVAFVLPPEDQLPTMILGSFILTIGEYNNNNVPLGCPLTHVAPLSGLFWFAWTSSPNITWVPQVLAGPFIGCGINMVFVPCLNYLIECYLVDANSALAANTIIRSAVAAAFPLFASPMFANLGVAWATSILGFLCVAFIPAPIVFYFYGKKIRGWSKFAFAMK</sequence>
<dbReference type="RefSeq" id="XP_066705861.1">
    <property type="nucleotide sequence ID" value="XM_066836968.1"/>
</dbReference>
<dbReference type="InterPro" id="IPR020846">
    <property type="entry name" value="MFS_dom"/>
</dbReference>
<feature type="transmembrane region" description="Helical" evidence="6">
    <location>
        <begin position="243"/>
        <end position="269"/>
    </location>
</feature>
<keyword evidence="2 6" id="KW-0812">Transmembrane</keyword>
<name>A0ABR1QUX6_9PEZI</name>
<feature type="transmembrane region" description="Helical" evidence="6">
    <location>
        <begin position="179"/>
        <end position="200"/>
    </location>
</feature>
<keyword evidence="3 6" id="KW-1133">Transmembrane helix</keyword>